<reference evidence="1" key="1">
    <citation type="submission" date="2015-07" db="EMBL/GenBank/DDBJ databases">
        <title>MeaNS - Measles Nucleotide Surveillance Program.</title>
        <authorList>
            <person name="Tran T."/>
            <person name="Druce J."/>
        </authorList>
    </citation>
    <scope>NUCLEOTIDE SEQUENCE</scope>
    <source>
        <strain evidence="1">UCB-OBI-ISO-001</strain>
        <tissue evidence="1">Gonad</tissue>
    </source>
</reference>
<gene>
    <name evidence="1" type="ORF">OCBIM_22017694mg</name>
</gene>
<evidence type="ECO:0000313" key="1">
    <source>
        <dbReference type="EMBL" id="KOF64176.1"/>
    </source>
</evidence>
<name>A0A0L8FJD5_OCTBM</name>
<sequence length="75" mass="8708">MISFSQPLVDYANKQSNQRLSIFVYLLLSDSNMQRFNVIVTIGHYKPLRPSMCWVIYPVSIILLCQIICLREGTQ</sequence>
<dbReference type="EMBL" id="KQ430417">
    <property type="protein sequence ID" value="KOF64176.1"/>
    <property type="molecule type" value="Genomic_DNA"/>
</dbReference>
<accession>A0A0L8FJD5</accession>
<dbReference type="AlphaFoldDB" id="A0A0L8FJD5"/>
<protein>
    <submittedName>
        <fullName evidence="1">Uncharacterized protein</fullName>
    </submittedName>
</protein>
<organism evidence="1">
    <name type="scientific">Octopus bimaculoides</name>
    <name type="common">California two-spotted octopus</name>
    <dbReference type="NCBI Taxonomy" id="37653"/>
    <lineage>
        <taxon>Eukaryota</taxon>
        <taxon>Metazoa</taxon>
        <taxon>Spiralia</taxon>
        <taxon>Lophotrochozoa</taxon>
        <taxon>Mollusca</taxon>
        <taxon>Cephalopoda</taxon>
        <taxon>Coleoidea</taxon>
        <taxon>Octopodiformes</taxon>
        <taxon>Octopoda</taxon>
        <taxon>Incirrata</taxon>
        <taxon>Octopodidae</taxon>
        <taxon>Octopus</taxon>
    </lineage>
</organism>
<proteinExistence type="predicted"/>